<dbReference type="Pfam" id="PF12937">
    <property type="entry name" value="F-box-like"/>
    <property type="match status" value="1"/>
</dbReference>
<dbReference type="Proteomes" id="UP000308197">
    <property type="component" value="Unassembled WGS sequence"/>
</dbReference>
<dbReference type="SUPFAM" id="SSF52047">
    <property type="entry name" value="RNI-like"/>
    <property type="match status" value="1"/>
</dbReference>
<dbReference type="InterPro" id="IPR036047">
    <property type="entry name" value="F-box-like_dom_sf"/>
</dbReference>
<keyword evidence="3" id="KW-1185">Reference proteome</keyword>
<name>A0A5C3NQ60_9APHY</name>
<dbReference type="InParanoid" id="A0A5C3NQ60"/>
<dbReference type="EMBL" id="ML212286">
    <property type="protein sequence ID" value="TFK78859.1"/>
    <property type="molecule type" value="Genomic_DNA"/>
</dbReference>
<organism evidence="2 3">
    <name type="scientific">Polyporus arcularius HHB13444</name>
    <dbReference type="NCBI Taxonomy" id="1314778"/>
    <lineage>
        <taxon>Eukaryota</taxon>
        <taxon>Fungi</taxon>
        <taxon>Dikarya</taxon>
        <taxon>Basidiomycota</taxon>
        <taxon>Agaricomycotina</taxon>
        <taxon>Agaricomycetes</taxon>
        <taxon>Polyporales</taxon>
        <taxon>Polyporaceae</taxon>
        <taxon>Polyporus</taxon>
    </lineage>
</organism>
<reference evidence="2 3" key="1">
    <citation type="journal article" date="2019" name="Nat. Ecol. Evol.">
        <title>Megaphylogeny resolves global patterns of mushroom evolution.</title>
        <authorList>
            <person name="Varga T."/>
            <person name="Krizsan K."/>
            <person name="Foldi C."/>
            <person name="Dima B."/>
            <person name="Sanchez-Garcia M."/>
            <person name="Sanchez-Ramirez S."/>
            <person name="Szollosi G.J."/>
            <person name="Szarkandi J.G."/>
            <person name="Papp V."/>
            <person name="Albert L."/>
            <person name="Andreopoulos W."/>
            <person name="Angelini C."/>
            <person name="Antonin V."/>
            <person name="Barry K.W."/>
            <person name="Bougher N.L."/>
            <person name="Buchanan P."/>
            <person name="Buyck B."/>
            <person name="Bense V."/>
            <person name="Catcheside P."/>
            <person name="Chovatia M."/>
            <person name="Cooper J."/>
            <person name="Damon W."/>
            <person name="Desjardin D."/>
            <person name="Finy P."/>
            <person name="Geml J."/>
            <person name="Haridas S."/>
            <person name="Hughes K."/>
            <person name="Justo A."/>
            <person name="Karasinski D."/>
            <person name="Kautmanova I."/>
            <person name="Kiss B."/>
            <person name="Kocsube S."/>
            <person name="Kotiranta H."/>
            <person name="LaButti K.M."/>
            <person name="Lechner B.E."/>
            <person name="Liimatainen K."/>
            <person name="Lipzen A."/>
            <person name="Lukacs Z."/>
            <person name="Mihaltcheva S."/>
            <person name="Morgado L.N."/>
            <person name="Niskanen T."/>
            <person name="Noordeloos M.E."/>
            <person name="Ohm R.A."/>
            <person name="Ortiz-Santana B."/>
            <person name="Ovrebo C."/>
            <person name="Racz N."/>
            <person name="Riley R."/>
            <person name="Savchenko A."/>
            <person name="Shiryaev A."/>
            <person name="Soop K."/>
            <person name="Spirin V."/>
            <person name="Szebenyi C."/>
            <person name="Tomsovsky M."/>
            <person name="Tulloss R.E."/>
            <person name="Uehling J."/>
            <person name="Grigoriev I.V."/>
            <person name="Vagvolgyi C."/>
            <person name="Papp T."/>
            <person name="Martin F.M."/>
            <person name="Miettinen O."/>
            <person name="Hibbett D.S."/>
            <person name="Nagy L.G."/>
        </authorList>
    </citation>
    <scope>NUCLEOTIDE SEQUENCE [LARGE SCALE GENOMIC DNA]</scope>
    <source>
        <strain evidence="2 3">HHB13444</strain>
    </source>
</reference>
<accession>A0A5C3NQ60</accession>
<gene>
    <name evidence="2" type="ORF">K466DRAFT_606603</name>
</gene>
<evidence type="ECO:0000313" key="2">
    <source>
        <dbReference type="EMBL" id="TFK78859.1"/>
    </source>
</evidence>
<sequence>MDIGDDYEDEIAELIGQVQRTLGARQRAMSPCSLHRTFKRIHALKAILGEEINARVSVNTLPNELVMDVFKHVLSDVDPCTTITLKFEKSTRVQTLPLLRLTHVCRRWRRVALADPLLWQRIDCHDPEQLEEFALRRSHPGPFSLFINIPRYHESDRKDTLHSVLMSSDRLQRLDVAYGLTEESVLYSWLLHLHVPSIECLTVSGYRPDALLTNAPPPMIVLRKSLFCGGLSRLRALAISLVPDWLPSNPLPVLTHLYLSFRWDTDLRMSSFLSFLGSAPALEVLHLSQFAALDADDERDVASAQIPLSQLKYILMSNQSRFSSALALLTQLVIPGGARTYIHWINSTYNDDTVRILPPLLSIAKSDRLAIHTNWNRLQVAAEGHDSGFWLDGRESRHTNTDRIEPWLNQLPSMFPLSRLSHLQLRARCPGSTVVQVLREAVALKTLELGLCLYLDEHPREDAAQYDGGPLYKDFDSSKDSLVLVSRALSEESGGAEPVPRFCPKLRALTILLDSGSMFAQVFYGHWKDTIRFLLLARVRLRRPILRLAVQPIDLNFNDRGYDDRVEFIEEVLADYASLAEHVEEYVLHDSDEVPITFPSPGEDWNEIGRYWTIPENDRPCFGKY</sequence>
<dbReference type="SUPFAM" id="SSF81383">
    <property type="entry name" value="F-box domain"/>
    <property type="match status" value="1"/>
</dbReference>
<proteinExistence type="predicted"/>
<dbReference type="AlphaFoldDB" id="A0A5C3NQ60"/>
<dbReference type="InterPro" id="IPR001810">
    <property type="entry name" value="F-box_dom"/>
</dbReference>
<evidence type="ECO:0000313" key="3">
    <source>
        <dbReference type="Proteomes" id="UP000308197"/>
    </source>
</evidence>
<feature type="domain" description="F-box" evidence="1">
    <location>
        <begin position="59"/>
        <end position="124"/>
    </location>
</feature>
<dbReference type="STRING" id="1314778.A0A5C3NQ60"/>
<protein>
    <recommendedName>
        <fullName evidence="1">F-box domain-containing protein</fullName>
    </recommendedName>
</protein>
<evidence type="ECO:0000259" key="1">
    <source>
        <dbReference type="Pfam" id="PF12937"/>
    </source>
</evidence>
<dbReference type="Gene3D" id="1.20.1280.50">
    <property type="match status" value="1"/>
</dbReference>